<feature type="coiled-coil region" evidence="1">
    <location>
        <begin position="97"/>
        <end position="134"/>
    </location>
</feature>
<keyword evidence="3" id="KW-1185">Reference proteome</keyword>
<name>A0A5E4M6A0_9HEMI</name>
<keyword evidence="1" id="KW-0175">Coiled coil</keyword>
<evidence type="ECO:0000313" key="2">
    <source>
        <dbReference type="EMBL" id="VVC26776.1"/>
    </source>
</evidence>
<organism evidence="2 3">
    <name type="scientific">Cinara cedri</name>
    <dbReference type="NCBI Taxonomy" id="506608"/>
    <lineage>
        <taxon>Eukaryota</taxon>
        <taxon>Metazoa</taxon>
        <taxon>Ecdysozoa</taxon>
        <taxon>Arthropoda</taxon>
        <taxon>Hexapoda</taxon>
        <taxon>Insecta</taxon>
        <taxon>Pterygota</taxon>
        <taxon>Neoptera</taxon>
        <taxon>Paraneoptera</taxon>
        <taxon>Hemiptera</taxon>
        <taxon>Sternorrhyncha</taxon>
        <taxon>Aphidomorpha</taxon>
        <taxon>Aphidoidea</taxon>
        <taxon>Aphididae</taxon>
        <taxon>Lachninae</taxon>
        <taxon>Cinara</taxon>
    </lineage>
</organism>
<sequence length="278" mass="32332">MTCEELEKKLEESKLRDVSKKQYKILGNMMVASSGQITEEFNLYNKKLIENSIKKQLFESVEQCLRKLIGKKNNYGDLGDRCSNLAETLEETGITLINQLRATMRRSIEMSEELEKLEKRLAKSTENRKWLKECEDSLEESKKMDEDRQDRTIAHLRATKKHWSAELDLVKSDVNKELLKIGNLDKIDSKIMSDINKYRLDADEFMTNLRCENVWLKNAQKKCKNTVDELREEAAVLKALSRSYRNKGDSEDYPVLSGTGNYHGMSDESDIEFLRLLE</sequence>
<feature type="coiled-coil region" evidence="1">
    <location>
        <begin position="216"/>
        <end position="247"/>
    </location>
</feature>
<protein>
    <submittedName>
        <fullName evidence="2">Uncharacterized protein</fullName>
    </submittedName>
</protein>
<proteinExistence type="predicted"/>
<dbReference type="Proteomes" id="UP000325440">
    <property type="component" value="Unassembled WGS sequence"/>
</dbReference>
<evidence type="ECO:0000313" key="3">
    <source>
        <dbReference type="Proteomes" id="UP000325440"/>
    </source>
</evidence>
<dbReference type="AlphaFoldDB" id="A0A5E4M6A0"/>
<reference evidence="2 3" key="1">
    <citation type="submission" date="2019-08" db="EMBL/GenBank/DDBJ databases">
        <authorList>
            <person name="Alioto T."/>
            <person name="Alioto T."/>
            <person name="Gomez Garrido J."/>
        </authorList>
    </citation>
    <scope>NUCLEOTIDE SEQUENCE [LARGE SCALE GENOMIC DNA]</scope>
</reference>
<gene>
    <name evidence="2" type="ORF">CINCED_3A012896</name>
</gene>
<evidence type="ECO:0000256" key="1">
    <source>
        <dbReference type="SAM" id="Coils"/>
    </source>
</evidence>
<dbReference type="EMBL" id="CABPRJ010000046">
    <property type="protein sequence ID" value="VVC26776.1"/>
    <property type="molecule type" value="Genomic_DNA"/>
</dbReference>
<accession>A0A5E4M6A0</accession>